<name>A0A0A2AN89_PROMR</name>
<dbReference type="AlphaFoldDB" id="A0A0A2AN89"/>
<organism evidence="1 2">
    <name type="scientific">Prochlorococcus marinus str. MIT 9314</name>
    <dbReference type="NCBI Taxonomy" id="167548"/>
    <lineage>
        <taxon>Bacteria</taxon>
        <taxon>Bacillati</taxon>
        <taxon>Cyanobacteriota</taxon>
        <taxon>Cyanophyceae</taxon>
        <taxon>Synechococcales</taxon>
        <taxon>Prochlorococcaceae</taxon>
        <taxon>Prochlorococcus</taxon>
    </lineage>
</organism>
<evidence type="ECO:0000313" key="1">
    <source>
        <dbReference type="EMBL" id="KGG01909.1"/>
    </source>
</evidence>
<gene>
    <name evidence="1" type="ORF">EU98_0939</name>
</gene>
<reference evidence="2" key="1">
    <citation type="journal article" date="2014" name="Sci. Data">
        <title>Genomes of diverse isolates of the marine cyanobacterium Prochlorococcus.</title>
        <authorList>
            <person name="Biller S."/>
            <person name="Berube P."/>
            <person name="Thompson J."/>
            <person name="Kelly L."/>
            <person name="Roggensack S."/>
            <person name="Awad L."/>
            <person name="Roache-Johnson K."/>
            <person name="Ding H."/>
            <person name="Giovannoni S.J."/>
            <person name="Moore L.R."/>
            <person name="Chisholm S.W."/>
        </authorList>
    </citation>
    <scope>NUCLEOTIDE SEQUENCE [LARGE SCALE GENOMIC DNA]</scope>
    <source>
        <strain evidence="2">MIT 9314</strain>
    </source>
</reference>
<dbReference type="Proteomes" id="UP000030533">
    <property type="component" value="Unassembled WGS sequence"/>
</dbReference>
<proteinExistence type="predicted"/>
<sequence>MGSFTEEKHKSYSREKGGKTPLFFSKFFFINLKNGITTKN</sequence>
<accession>A0A0A2AN89</accession>
<protein>
    <submittedName>
        <fullName evidence="1">Uncharacterized protein</fullName>
    </submittedName>
</protein>
<comment type="caution">
    <text evidence="1">The sequence shown here is derived from an EMBL/GenBank/DDBJ whole genome shotgun (WGS) entry which is preliminary data.</text>
</comment>
<evidence type="ECO:0000313" key="2">
    <source>
        <dbReference type="Proteomes" id="UP000030533"/>
    </source>
</evidence>
<dbReference type="EMBL" id="JNAO01000008">
    <property type="protein sequence ID" value="KGG01909.1"/>
    <property type="molecule type" value="Genomic_DNA"/>
</dbReference>